<dbReference type="NCBIfam" id="TIGR01135">
    <property type="entry name" value="glmS"/>
    <property type="match status" value="1"/>
</dbReference>
<keyword evidence="6 10" id="KW-0032">Aminotransferase</keyword>
<dbReference type="Pfam" id="PF01380">
    <property type="entry name" value="SIS"/>
    <property type="match status" value="2"/>
</dbReference>
<dbReference type="KEGG" id="ddu:GF1_05950"/>
<dbReference type="EC" id="2.6.1.16" evidence="3 10"/>
<name>A0A915TYP2_9BACT</name>
<dbReference type="AlphaFoldDB" id="A0A915TYP2"/>
<dbReference type="SUPFAM" id="SSF53697">
    <property type="entry name" value="SIS domain"/>
    <property type="match status" value="1"/>
</dbReference>
<dbReference type="PANTHER" id="PTHR10937">
    <property type="entry name" value="GLUCOSAMINE--FRUCTOSE-6-PHOSPHATE AMINOTRANSFERASE, ISOMERIZING"/>
    <property type="match status" value="1"/>
</dbReference>
<dbReference type="InterPro" id="IPR035466">
    <property type="entry name" value="GlmS/AgaS_SIS"/>
</dbReference>
<dbReference type="InterPro" id="IPR035490">
    <property type="entry name" value="GlmS/FrlB_SIS"/>
</dbReference>
<dbReference type="CDD" id="cd05008">
    <property type="entry name" value="SIS_GlmS_GlmD_1"/>
    <property type="match status" value="1"/>
</dbReference>
<evidence type="ECO:0000256" key="2">
    <source>
        <dbReference type="ARBA" id="ARBA00004496"/>
    </source>
</evidence>
<dbReference type="RefSeq" id="WP_267928130.1">
    <property type="nucleotide sequence ID" value="NZ_AP024233.1"/>
</dbReference>
<dbReference type="EMBL" id="AP024233">
    <property type="protein sequence ID" value="BCO08219.1"/>
    <property type="molecule type" value="Genomic_DNA"/>
</dbReference>
<evidence type="ECO:0000256" key="9">
    <source>
        <dbReference type="ARBA" id="ARBA00022962"/>
    </source>
</evidence>
<dbReference type="GO" id="GO:0006002">
    <property type="term" value="P:fructose 6-phosphate metabolic process"/>
    <property type="evidence" value="ECO:0007669"/>
    <property type="project" value="TreeGrafter"/>
</dbReference>
<dbReference type="Gene3D" id="3.40.50.10490">
    <property type="entry name" value="Glucose-6-phosphate isomerase like protein, domain 1"/>
    <property type="match status" value="2"/>
</dbReference>
<dbReference type="InterPro" id="IPR029055">
    <property type="entry name" value="Ntn_hydrolases_N"/>
</dbReference>
<dbReference type="CDD" id="cd05009">
    <property type="entry name" value="SIS_GlmS_GlmD_2"/>
    <property type="match status" value="1"/>
</dbReference>
<sequence length="612" mass="67817">MCGIVGYVGTRRVVPVLIEGLRRLEYRGYDSAGLVYHYEGELVRYRARGKLSNLEEVVDENIGVASRTGLGHTRWATHGAPTRDNAHPHTDCTGELVVVHNGIIENYGALKEELRAKGHEFSSETDTEVLAHLIEEYLEDDLVAAVRQALARVEGSYALGVLWAREPQKLIAARNHSPLVLGVDEEACYIASDIPALLPYTRQVIFLDDRELAVLEPGSYTITRIDDEEVLDKKISTIDWNASMAEKAGFKHFMLKEIFEQPEAILNTVKGRIIPDSGQVDLPEIGLDDETIRGIERIALVACGTSWHAALVAKYWIEKWVGVPVEVDIASEFRYRTLLLNDRVLTISISQSGETADTLAGIRLASQLGSRILTICNVVGSTMTREADGVIYTHAGPEIGVASTKAFTSQLAALFLLTLYLGKVRETIEPETLRELGHALVGIAGVIEEELPTIRSQIQELIERYYDSRDFLFVGRGLNFPIALEGALKLKEISYIHAEGYASGELKHGPIALIDKDMPVMALVPRDGVYQKSISNVEEIKARQGRLVLIGTRGDEHLPTLTDDVLYLPRVHDELNPLLYTIPAQLLAYEIANRRGCDVDQPRNLAKSVTVE</sequence>
<protein>
    <recommendedName>
        <fullName evidence="4 10">Glutamine--fructose-6-phosphate aminotransferase [isomerizing]</fullName>
        <ecNumber evidence="3 10">2.6.1.16</ecNumber>
    </recommendedName>
    <alternativeName>
        <fullName evidence="10">D-fructose-6-phosphate amidotransferase</fullName>
    </alternativeName>
    <alternativeName>
        <fullName evidence="10">GFAT</fullName>
    </alternativeName>
    <alternativeName>
        <fullName evidence="10">Glucosamine-6-phosphate synthase</fullName>
    </alternativeName>
    <alternativeName>
        <fullName evidence="10">Hexosephosphate aminotransferase</fullName>
    </alternativeName>
    <alternativeName>
        <fullName evidence="10">L-glutamine--D-fructose-6-phosphate amidotransferase</fullName>
    </alternativeName>
</protein>
<dbReference type="PANTHER" id="PTHR10937:SF0">
    <property type="entry name" value="GLUTAMINE--FRUCTOSE-6-PHOSPHATE TRANSAMINASE (ISOMERIZING)"/>
    <property type="match status" value="1"/>
</dbReference>
<reference evidence="13" key="1">
    <citation type="submission" date="2020-12" db="EMBL/GenBank/DDBJ databases">
        <title>Desulfobium dissulfuricans gen. nov., sp. nov., a novel mesophilic, sulfate-reducing bacterium isolated from a deep-sea hydrothermal vent.</title>
        <authorList>
            <person name="Hashimoto Y."/>
            <person name="Tame A."/>
            <person name="Sawayama S."/>
            <person name="Miyazaki J."/>
            <person name="Takai K."/>
            <person name="Nakagawa S."/>
        </authorList>
    </citation>
    <scope>NUCLEOTIDE SEQUENCE</scope>
    <source>
        <strain evidence="13">GF1</strain>
    </source>
</reference>
<evidence type="ECO:0000256" key="8">
    <source>
        <dbReference type="ARBA" id="ARBA00022737"/>
    </source>
</evidence>
<feature type="domain" description="Glutamine amidotransferase type-2" evidence="11">
    <location>
        <begin position="2"/>
        <end position="226"/>
    </location>
</feature>
<keyword evidence="8" id="KW-0677">Repeat</keyword>
<dbReference type="NCBIfam" id="NF001484">
    <property type="entry name" value="PRK00331.1"/>
    <property type="match status" value="1"/>
</dbReference>
<feature type="active site" description="For Fru-6P isomerization activity" evidence="10">
    <location>
        <position position="607"/>
    </location>
</feature>
<dbReference type="GO" id="GO:0005975">
    <property type="term" value="P:carbohydrate metabolic process"/>
    <property type="evidence" value="ECO:0007669"/>
    <property type="project" value="UniProtKB-UniRule"/>
</dbReference>
<gene>
    <name evidence="10 13" type="primary">glmS</name>
    <name evidence="13" type="ORF">GF1_05950</name>
</gene>
<feature type="domain" description="SIS" evidence="12">
    <location>
        <begin position="287"/>
        <end position="427"/>
    </location>
</feature>
<feature type="active site" description="Nucleophile; for GATase activity" evidence="10">
    <location>
        <position position="2"/>
    </location>
</feature>
<evidence type="ECO:0000259" key="12">
    <source>
        <dbReference type="PROSITE" id="PS51464"/>
    </source>
</evidence>
<comment type="catalytic activity">
    <reaction evidence="1 10">
        <text>D-fructose 6-phosphate + L-glutamine = D-glucosamine 6-phosphate + L-glutamate</text>
        <dbReference type="Rhea" id="RHEA:13237"/>
        <dbReference type="ChEBI" id="CHEBI:29985"/>
        <dbReference type="ChEBI" id="CHEBI:58359"/>
        <dbReference type="ChEBI" id="CHEBI:58725"/>
        <dbReference type="ChEBI" id="CHEBI:61527"/>
        <dbReference type="EC" id="2.6.1.16"/>
    </reaction>
</comment>
<evidence type="ECO:0000313" key="13">
    <source>
        <dbReference type="EMBL" id="BCO08219.1"/>
    </source>
</evidence>
<dbReference type="FunFam" id="3.40.50.10490:FF:000001">
    <property type="entry name" value="Glutamine--fructose-6-phosphate aminotransferase [isomerizing]"/>
    <property type="match status" value="1"/>
</dbReference>
<dbReference type="GO" id="GO:0006487">
    <property type="term" value="P:protein N-linked glycosylation"/>
    <property type="evidence" value="ECO:0007669"/>
    <property type="project" value="TreeGrafter"/>
</dbReference>
<comment type="function">
    <text evidence="10">Catalyzes the first step in hexosamine metabolism, converting fructose-6P into glucosamine-6P using glutamine as a nitrogen source.</text>
</comment>
<dbReference type="PROSITE" id="PS51278">
    <property type="entry name" value="GATASE_TYPE_2"/>
    <property type="match status" value="1"/>
</dbReference>
<evidence type="ECO:0000259" key="11">
    <source>
        <dbReference type="PROSITE" id="PS51278"/>
    </source>
</evidence>
<dbReference type="InterPro" id="IPR047084">
    <property type="entry name" value="GFAT_N"/>
</dbReference>
<dbReference type="GO" id="GO:0006047">
    <property type="term" value="P:UDP-N-acetylglucosamine metabolic process"/>
    <property type="evidence" value="ECO:0007669"/>
    <property type="project" value="TreeGrafter"/>
</dbReference>
<dbReference type="Pfam" id="PF13522">
    <property type="entry name" value="GATase_6"/>
    <property type="match status" value="1"/>
</dbReference>
<evidence type="ECO:0000256" key="3">
    <source>
        <dbReference type="ARBA" id="ARBA00012916"/>
    </source>
</evidence>
<comment type="subcellular location">
    <subcellularLocation>
        <location evidence="2 10">Cytoplasm</location>
    </subcellularLocation>
</comment>
<dbReference type="Gene3D" id="3.60.20.10">
    <property type="entry name" value="Glutamine Phosphoribosylpyrophosphate, subunit 1, domain 1"/>
    <property type="match status" value="1"/>
</dbReference>
<evidence type="ECO:0000256" key="5">
    <source>
        <dbReference type="ARBA" id="ARBA00022490"/>
    </source>
</evidence>
<feature type="domain" description="SIS" evidence="12">
    <location>
        <begin position="461"/>
        <end position="602"/>
    </location>
</feature>
<dbReference type="InterPro" id="IPR001347">
    <property type="entry name" value="SIS_dom"/>
</dbReference>
<dbReference type="SUPFAM" id="SSF56235">
    <property type="entry name" value="N-terminal nucleophile aminohydrolases (Ntn hydrolases)"/>
    <property type="match status" value="1"/>
</dbReference>
<evidence type="ECO:0000256" key="10">
    <source>
        <dbReference type="HAMAP-Rule" id="MF_00164"/>
    </source>
</evidence>
<evidence type="ECO:0000256" key="6">
    <source>
        <dbReference type="ARBA" id="ARBA00022576"/>
    </source>
</evidence>
<dbReference type="InterPro" id="IPR005855">
    <property type="entry name" value="GFAT"/>
</dbReference>
<keyword evidence="7 10" id="KW-0808">Transferase</keyword>
<evidence type="ECO:0000256" key="7">
    <source>
        <dbReference type="ARBA" id="ARBA00022679"/>
    </source>
</evidence>
<dbReference type="Proteomes" id="UP001063350">
    <property type="component" value="Chromosome"/>
</dbReference>
<accession>A0A915TYP2</accession>
<evidence type="ECO:0000313" key="14">
    <source>
        <dbReference type="Proteomes" id="UP001063350"/>
    </source>
</evidence>
<evidence type="ECO:0000256" key="1">
    <source>
        <dbReference type="ARBA" id="ARBA00001031"/>
    </source>
</evidence>
<keyword evidence="5 10" id="KW-0963">Cytoplasm</keyword>
<dbReference type="PROSITE" id="PS51464">
    <property type="entry name" value="SIS"/>
    <property type="match status" value="2"/>
</dbReference>
<dbReference type="GO" id="GO:0004360">
    <property type="term" value="F:glutamine-fructose-6-phosphate transaminase (isomerizing) activity"/>
    <property type="evidence" value="ECO:0007669"/>
    <property type="project" value="UniProtKB-UniRule"/>
</dbReference>
<proteinExistence type="inferred from homology"/>
<evidence type="ECO:0000256" key="4">
    <source>
        <dbReference type="ARBA" id="ARBA00016090"/>
    </source>
</evidence>
<feature type="initiator methionine" description="Removed" evidence="10">
    <location>
        <position position="1"/>
    </location>
</feature>
<dbReference type="FunFam" id="3.60.20.10:FF:000006">
    <property type="entry name" value="Glutamine--fructose-6-phosphate aminotransferase [isomerizing]"/>
    <property type="match status" value="1"/>
</dbReference>
<keyword evidence="9" id="KW-0315">Glutamine amidotransferase</keyword>
<organism evidence="13 14">
    <name type="scientific">Desulfolithobacter dissulfuricans</name>
    <dbReference type="NCBI Taxonomy" id="2795293"/>
    <lineage>
        <taxon>Bacteria</taxon>
        <taxon>Pseudomonadati</taxon>
        <taxon>Thermodesulfobacteriota</taxon>
        <taxon>Desulfobulbia</taxon>
        <taxon>Desulfobulbales</taxon>
        <taxon>Desulfobulbaceae</taxon>
        <taxon>Desulfolithobacter</taxon>
    </lineage>
</organism>
<dbReference type="GO" id="GO:0097367">
    <property type="term" value="F:carbohydrate derivative binding"/>
    <property type="evidence" value="ECO:0007669"/>
    <property type="project" value="InterPro"/>
</dbReference>
<dbReference type="CDD" id="cd00714">
    <property type="entry name" value="GFAT"/>
    <property type="match status" value="1"/>
</dbReference>
<dbReference type="HAMAP" id="MF_00164">
    <property type="entry name" value="GlmS"/>
    <property type="match status" value="1"/>
</dbReference>
<dbReference type="GO" id="GO:0005829">
    <property type="term" value="C:cytosol"/>
    <property type="evidence" value="ECO:0007669"/>
    <property type="project" value="TreeGrafter"/>
</dbReference>
<dbReference type="InterPro" id="IPR017932">
    <property type="entry name" value="GATase_2_dom"/>
</dbReference>
<dbReference type="InterPro" id="IPR046348">
    <property type="entry name" value="SIS_dom_sf"/>
</dbReference>
<keyword evidence="14" id="KW-1185">Reference proteome</keyword>
<comment type="subunit">
    <text evidence="10">Homodimer.</text>
</comment>